<evidence type="ECO:0000256" key="6">
    <source>
        <dbReference type="ARBA" id="ARBA00022840"/>
    </source>
</evidence>
<reference evidence="9 10" key="1">
    <citation type="submission" date="2019-05" db="EMBL/GenBank/DDBJ databases">
        <title>Another draft genome of Portunus trituberculatus and its Hox gene families provides insights of decapod evolution.</title>
        <authorList>
            <person name="Jeong J.-H."/>
            <person name="Song I."/>
            <person name="Kim S."/>
            <person name="Choi T."/>
            <person name="Kim D."/>
            <person name="Ryu S."/>
            <person name="Kim W."/>
        </authorList>
    </citation>
    <scope>NUCLEOTIDE SEQUENCE [LARGE SCALE GENOMIC DNA]</scope>
    <source>
        <tissue evidence="9">Muscle</tissue>
    </source>
</reference>
<dbReference type="AlphaFoldDB" id="A0A5B7DXM2"/>
<dbReference type="InterPro" id="IPR050108">
    <property type="entry name" value="CDK"/>
</dbReference>
<dbReference type="Proteomes" id="UP000324222">
    <property type="component" value="Unassembled WGS sequence"/>
</dbReference>
<dbReference type="PANTHER" id="PTHR24056:SF233">
    <property type="entry name" value="CYCLIN-DEPENDENT KINASE 9"/>
    <property type="match status" value="1"/>
</dbReference>
<evidence type="ECO:0000313" key="10">
    <source>
        <dbReference type="Proteomes" id="UP000324222"/>
    </source>
</evidence>
<accession>A0A5B7DXM2</accession>
<name>A0A5B7DXM2_PORTR</name>
<dbReference type="OrthoDB" id="204883at2759"/>
<keyword evidence="3" id="KW-0808">Transferase</keyword>
<dbReference type="GO" id="GO:0005524">
    <property type="term" value="F:ATP binding"/>
    <property type="evidence" value="ECO:0007669"/>
    <property type="project" value="UniProtKB-KW"/>
</dbReference>
<dbReference type="Gene3D" id="1.10.510.10">
    <property type="entry name" value="Transferase(Phosphotransferase) domain 1"/>
    <property type="match status" value="1"/>
</dbReference>
<organism evidence="9 10">
    <name type="scientific">Portunus trituberculatus</name>
    <name type="common">Swimming crab</name>
    <name type="synonym">Neptunus trituberculatus</name>
    <dbReference type="NCBI Taxonomy" id="210409"/>
    <lineage>
        <taxon>Eukaryota</taxon>
        <taxon>Metazoa</taxon>
        <taxon>Ecdysozoa</taxon>
        <taxon>Arthropoda</taxon>
        <taxon>Crustacea</taxon>
        <taxon>Multicrustacea</taxon>
        <taxon>Malacostraca</taxon>
        <taxon>Eumalacostraca</taxon>
        <taxon>Eucarida</taxon>
        <taxon>Decapoda</taxon>
        <taxon>Pleocyemata</taxon>
        <taxon>Brachyura</taxon>
        <taxon>Eubrachyura</taxon>
        <taxon>Portunoidea</taxon>
        <taxon>Portunidae</taxon>
        <taxon>Portuninae</taxon>
        <taxon>Portunus</taxon>
    </lineage>
</organism>
<gene>
    <name evidence="9" type="primary">CDK9_2</name>
    <name evidence="9" type="ORF">E2C01_018858</name>
</gene>
<keyword evidence="4" id="KW-0547">Nucleotide-binding</keyword>
<evidence type="ECO:0000256" key="5">
    <source>
        <dbReference type="ARBA" id="ARBA00022777"/>
    </source>
</evidence>
<evidence type="ECO:0000259" key="8">
    <source>
        <dbReference type="PROSITE" id="PS50011"/>
    </source>
</evidence>
<sequence length="218" mass="25157">MSKVAYHDDLEFPFCDDVIKYEKLAKIGQGTFGYTNRVVTLWYRPPELLLGERNYGPPVDMWGAGCIMAEMWTRTPILQGSTEQHQLALITKLCGSITPEVWPLVENYELYNKMELVKGQQRRVCERLKHYVRDGLALDLLDKLLTLDPSKRVDSSTALDHDFFWNDPMPGDLSKMLSQHTQSMFEYLAPARRPGASNRPVIQPRQPDNVSSYQERVY</sequence>
<evidence type="ECO:0000313" key="9">
    <source>
        <dbReference type="EMBL" id="MPC25736.1"/>
    </source>
</evidence>
<feature type="region of interest" description="Disordered" evidence="7">
    <location>
        <begin position="196"/>
        <end position="218"/>
    </location>
</feature>
<dbReference type="InterPro" id="IPR000719">
    <property type="entry name" value="Prot_kinase_dom"/>
</dbReference>
<evidence type="ECO:0000256" key="2">
    <source>
        <dbReference type="ARBA" id="ARBA00022527"/>
    </source>
</evidence>
<dbReference type="GO" id="GO:0008353">
    <property type="term" value="F:RNA polymerase II CTD heptapeptide repeat kinase activity"/>
    <property type="evidence" value="ECO:0007669"/>
    <property type="project" value="TreeGrafter"/>
</dbReference>
<keyword evidence="5 9" id="KW-0418">Kinase</keyword>
<comment type="caution">
    <text evidence="9">The sequence shown here is derived from an EMBL/GenBank/DDBJ whole genome shotgun (WGS) entry which is preliminary data.</text>
</comment>
<comment type="subcellular location">
    <subcellularLocation>
        <location evidence="1">Nucleus</location>
    </subcellularLocation>
</comment>
<dbReference type="Pfam" id="PF00069">
    <property type="entry name" value="Pkinase"/>
    <property type="match status" value="1"/>
</dbReference>
<dbReference type="PANTHER" id="PTHR24056">
    <property type="entry name" value="CELL DIVISION PROTEIN KINASE"/>
    <property type="match status" value="1"/>
</dbReference>
<feature type="domain" description="Protein kinase" evidence="8">
    <location>
        <begin position="1"/>
        <end position="164"/>
    </location>
</feature>
<dbReference type="GO" id="GO:0005634">
    <property type="term" value="C:nucleus"/>
    <property type="evidence" value="ECO:0007669"/>
    <property type="project" value="UniProtKB-SubCell"/>
</dbReference>
<protein>
    <submittedName>
        <fullName evidence="9">Cyclin-dependent kinase 9</fullName>
    </submittedName>
</protein>
<feature type="compositionally biased region" description="Polar residues" evidence="7">
    <location>
        <begin position="206"/>
        <end position="218"/>
    </location>
</feature>
<proteinExistence type="predicted"/>
<evidence type="ECO:0000256" key="4">
    <source>
        <dbReference type="ARBA" id="ARBA00022741"/>
    </source>
</evidence>
<dbReference type="SMART" id="SM00220">
    <property type="entry name" value="S_TKc"/>
    <property type="match status" value="1"/>
</dbReference>
<evidence type="ECO:0000256" key="1">
    <source>
        <dbReference type="ARBA" id="ARBA00004123"/>
    </source>
</evidence>
<evidence type="ECO:0000256" key="7">
    <source>
        <dbReference type="SAM" id="MobiDB-lite"/>
    </source>
</evidence>
<keyword evidence="2" id="KW-0723">Serine/threonine-protein kinase</keyword>
<dbReference type="FunFam" id="1.10.510.10:FF:000203">
    <property type="entry name" value="Cyclin-dependent kinase 9"/>
    <property type="match status" value="1"/>
</dbReference>
<keyword evidence="10" id="KW-1185">Reference proteome</keyword>
<keyword evidence="6" id="KW-0067">ATP-binding</keyword>
<dbReference type="EMBL" id="VSRR010001501">
    <property type="protein sequence ID" value="MPC25736.1"/>
    <property type="molecule type" value="Genomic_DNA"/>
</dbReference>
<dbReference type="SUPFAM" id="SSF56112">
    <property type="entry name" value="Protein kinase-like (PK-like)"/>
    <property type="match status" value="1"/>
</dbReference>
<dbReference type="PROSITE" id="PS50011">
    <property type="entry name" value="PROTEIN_KINASE_DOM"/>
    <property type="match status" value="1"/>
</dbReference>
<dbReference type="InterPro" id="IPR011009">
    <property type="entry name" value="Kinase-like_dom_sf"/>
</dbReference>
<dbReference type="GO" id="GO:0004693">
    <property type="term" value="F:cyclin-dependent protein serine/threonine kinase activity"/>
    <property type="evidence" value="ECO:0007669"/>
    <property type="project" value="TreeGrafter"/>
</dbReference>
<evidence type="ECO:0000256" key="3">
    <source>
        <dbReference type="ARBA" id="ARBA00022679"/>
    </source>
</evidence>